<feature type="domain" description="Peptidase M56" evidence="2">
    <location>
        <begin position="96"/>
        <end position="256"/>
    </location>
</feature>
<evidence type="ECO:0000259" key="2">
    <source>
        <dbReference type="Pfam" id="PF05569"/>
    </source>
</evidence>
<proteinExistence type="predicted"/>
<organism evidence="3 4">
    <name type="scientific">Butyrivibrio fibrisolvens DSM 3071</name>
    <dbReference type="NCBI Taxonomy" id="1121131"/>
    <lineage>
        <taxon>Bacteria</taxon>
        <taxon>Bacillati</taxon>
        <taxon>Bacillota</taxon>
        <taxon>Clostridia</taxon>
        <taxon>Lachnospirales</taxon>
        <taxon>Lachnospiraceae</taxon>
        <taxon>Butyrivibrio</taxon>
    </lineage>
</organism>
<feature type="transmembrane region" description="Helical" evidence="1">
    <location>
        <begin position="56"/>
        <end position="75"/>
    </location>
</feature>
<reference evidence="4" key="1">
    <citation type="submission" date="2016-11" db="EMBL/GenBank/DDBJ databases">
        <authorList>
            <person name="Varghese N."/>
            <person name="Submissions S."/>
        </authorList>
    </citation>
    <scope>NUCLEOTIDE SEQUENCE [LARGE SCALE GENOMIC DNA]</scope>
    <source>
        <strain evidence="4">DSM 3071</strain>
    </source>
</reference>
<accession>A0A1M5XYR4</accession>
<name>A0A1M5XYR4_BUTFI</name>
<dbReference type="STRING" id="1121131.SAMN02745229_01408"/>
<dbReference type="Pfam" id="PF05569">
    <property type="entry name" value="Peptidase_M56"/>
    <property type="match status" value="1"/>
</dbReference>
<keyword evidence="1" id="KW-1133">Transmembrane helix</keyword>
<sequence length="417" mass="48281">MQGMSLFFHELYIFLEFVFVYYATILGFCTILSVFVLGIIMILRGTLFSKYIFGKGFLWCLLIPVIFCGKLHFYFRSRVGVKVFYWWYVAGYMHRWIFGIFLGGIIVSGIWFLVRRLKLKRFVSGLEESKDYDSKYKIMIYHGKIASFCTGCFKPVIVIPEGMSKGEAEVVIRHEETHILLGHLWMLLGYEILRSLFWPNVFLHLCVRYFKRDLENICDSVTIQRNGFDEFSYAYAILKCAKDVSFIKKNGYESEMSFAIEDRYMVLKRRLENILKRRAYKTGIVIGGAIVTLIAVLASIVVIKEVSFARSNDIGMVSSICYTGNVDKIYTDMDSNIVIRFDDDYIYINGEALLDYYPEARNGSEWFYISAGGYYKIPGMGGGNSYGEIKAADIHDGIIVIPNHNEIDIWNRIIMWL</sequence>
<dbReference type="PANTHER" id="PTHR34978:SF3">
    <property type="entry name" value="SLR0241 PROTEIN"/>
    <property type="match status" value="1"/>
</dbReference>
<keyword evidence="1" id="KW-0472">Membrane</keyword>
<dbReference type="InterPro" id="IPR008756">
    <property type="entry name" value="Peptidase_M56"/>
</dbReference>
<evidence type="ECO:0000313" key="4">
    <source>
        <dbReference type="Proteomes" id="UP000184278"/>
    </source>
</evidence>
<keyword evidence="1" id="KW-0812">Transmembrane</keyword>
<dbReference type="RefSeq" id="WP_073386626.1">
    <property type="nucleotide sequence ID" value="NZ_FQXK01000010.1"/>
</dbReference>
<dbReference type="PANTHER" id="PTHR34978">
    <property type="entry name" value="POSSIBLE SENSOR-TRANSDUCER PROTEIN BLAR"/>
    <property type="match status" value="1"/>
</dbReference>
<dbReference type="OrthoDB" id="9762883at2"/>
<dbReference type="InterPro" id="IPR052173">
    <property type="entry name" value="Beta-lactam_resp_regulator"/>
</dbReference>
<keyword evidence="4" id="KW-1185">Reference proteome</keyword>
<evidence type="ECO:0000256" key="1">
    <source>
        <dbReference type="SAM" id="Phobius"/>
    </source>
</evidence>
<dbReference type="CDD" id="cd07341">
    <property type="entry name" value="M56_BlaR1_MecR1_like"/>
    <property type="match status" value="1"/>
</dbReference>
<dbReference type="AlphaFoldDB" id="A0A1M5XYR4"/>
<feature type="transmembrane region" description="Helical" evidence="1">
    <location>
        <begin position="95"/>
        <end position="114"/>
    </location>
</feature>
<dbReference type="Proteomes" id="UP000184278">
    <property type="component" value="Unassembled WGS sequence"/>
</dbReference>
<feature type="transmembrane region" description="Helical" evidence="1">
    <location>
        <begin position="20"/>
        <end position="44"/>
    </location>
</feature>
<evidence type="ECO:0000313" key="3">
    <source>
        <dbReference type="EMBL" id="SHI04856.1"/>
    </source>
</evidence>
<feature type="transmembrane region" description="Helical" evidence="1">
    <location>
        <begin position="279"/>
        <end position="303"/>
    </location>
</feature>
<protein>
    <submittedName>
        <fullName evidence="3">BlaR1 peptidase M56</fullName>
    </submittedName>
</protein>
<dbReference type="EMBL" id="FQXK01000010">
    <property type="protein sequence ID" value="SHI04856.1"/>
    <property type="molecule type" value="Genomic_DNA"/>
</dbReference>
<dbReference type="GeneID" id="89511491"/>
<gene>
    <name evidence="3" type="ORF">SAMN02745229_01408</name>
</gene>